<evidence type="ECO:0000313" key="2">
    <source>
        <dbReference type="EMBL" id="SKB68724.1"/>
    </source>
</evidence>
<dbReference type="AlphaFoldDB" id="A0A1T5DAI5"/>
<dbReference type="RefSeq" id="WP_139384325.1">
    <property type="nucleotide sequence ID" value="NZ_FUYX01000004.1"/>
</dbReference>
<sequence length="434" mass="49078">MLVELKENNLSTISRPRNFLAYPRLPEGYSAPSGWRAHGAGDRFEAVILTATMPDHALRLILNNIKDPLIPIVSFARNESVYIDATEEGERSAWNKIQSICERLEELPPAIRHSVQSEDILLSRMYSRNENLNPVYDSRSQDFIRYPVAGRLENISETATTLFEKGYLLRSFFDRIHVCPQCRSGHLSVREECHACMSANISEEIVVHHFQCAYEAPESRFKTEAGLECPKCARKLRHIGLDYDKPGSITHCNDCGSINDKPSVGFKCINCGTHSRPDQVPARTWYAYNMTAAGLRRILEEREAPAASPDPRSDSFRVLLDYAQREQREFGSLYQLVRVTFANRPQLEAENARLWEQSLLLVIDVLQSTLREVDAFREEDGGFLILMPRTDAAGAHRTMARLAARLEAVLKVELGFSHSLLQASPTRSADERAA</sequence>
<dbReference type="Proteomes" id="UP000190130">
    <property type="component" value="Unassembled WGS sequence"/>
</dbReference>
<dbReference type="EMBL" id="FUYX01000004">
    <property type="protein sequence ID" value="SKB68724.1"/>
    <property type="molecule type" value="Genomic_DNA"/>
</dbReference>
<reference evidence="2 3" key="1">
    <citation type="submission" date="2017-02" db="EMBL/GenBank/DDBJ databases">
        <authorList>
            <person name="Peterson S.W."/>
        </authorList>
    </citation>
    <scope>NUCLEOTIDE SEQUENCE [LARGE SCALE GENOMIC DNA]</scope>
    <source>
        <strain evidence="2 3">DSM 9653</strain>
    </source>
</reference>
<protein>
    <recommendedName>
        <fullName evidence="1">Thaumarchaeal output domain-containing protein</fullName>
    </recommendedName>
</protein>
<dbReference type="OrthoDB" id="8432393at2"/>
<accession>A0A1T5DAI5</accession>
<dbReference type="Pfam" id="PF18551">
    <property type="entry name" value="TackOD1"/>
    <property type="match status" value="1"/>
</dbReference>
<dbReference type="InterPro" id="IPR040572">
    <property type="entry name" value="TackOD1"/>
</dbReference>
<evidence type="ECO:0000313" key="3">
    <source>
        <dbReference type="Proteomes" id="UP000190130"/>
    </source>
</evidence>
<name>A0A1T5DAI5_9HYPH</name>
<gene>
    <name evidence="2" type="ORF">SAMN05660750_01877</name>
</gene>
<feature type="domain" description="Thaumarchaeal output" evidence="1">
    <location>
        <begin position="112"/>
        <end position="290"/>
    </location>
</feature>
<evidence type="ECO:0000259" key="1">
    <source>
        <dbReference type="Pfam" id="PF18551"/>
    </source>
</evidence>
<proteinExistence type="predicted"/>
<organism evidence="2 3">
    <name type="scientific">Bosea thiooxidans</name>
    <dbReference type="NCBI Taxonomy" id="53254"/>
    <lineage>
        <taxon>Bacteria</taxon>
        <taxon>Pseudomonadati</taxon>
        <taxon>Pseudomonadota</taxon>
        <taxon>Alphaproteobacteria</taxon>
        <taxon>Hyphomicrobiales</taxon>
        <taxon>Boseaceae</taxon>
        <taxon>Bosea</taxon>
    </lineage>
</organism>